<dbReference type="EMBL" id="JANDBD010000001">
    <property type="protein sequence ID" value="MCP9270703.1"/>
    <property type="molecule type" value="Genomic_DNA"/>
</dbReference>
<dbReference type="SUPFAM" id="SSF52091">
    <property type="entry name" value="SpoIIaa-like"/>
    <property type="match status" value="1"/>
</dbReference>
<protein>
    <submittedName>
        <fullName evidence="2">STAS domain-containing protein</fullName>
    </submittedName>
</protein>
<sequence length="105" mass="10933">MATPLTLNTDRTSDGVPRVVVAGEIDMTNVAVFADALTEAAESADRGGAVAVDLAAVKYLDSAAINALFAQTDRVARMHLVVHPFLMPVLRISGLGELATIEPAS</sequence>
<dbReference type="CDD" id="cd07043">
    <property type="entry name" value="STAS_anti-anti-sigma_factors"/>
    <property type="match status" value="1"/>
</dbReference>
<organism evidence="2 3">
    <name type="scientific">Mycolicibacterium arenosum</name>
    <dbReference type="NCBI Taxonomy" id="2952157"/>
    <lineage>
        <taxon>Bacteria</taxon>
        <taxon>Bacillati</taxon>
        <taxon>Actinomycetota</taxon>
        <taxon>Actinomycetes</taxon>
        <taxon>Mycobacteriales</taxon>
        <taxon>Mycobacteriaceae</taxon>
        <taxon>Mycolicibacterium</taxon>
    </lineage>
</organism>
<accession>A0ABT1LUX3</accession>
<dbReference type="Gene3D" id="3.30.750.24">
    <property type="entry name" value="STAS domain"/>
    <property type="match status" value="1"/>
</dbReference>
<gene>
    <name evidence="2" type="ORF">NM203_00735</name>
</gene>
<dbReference type="Proteomes" id="UP001651690">
    <property type="component" value="Unassembled WGS sequence"/>
</dbReference>
<dbReference type="InterPro" id="IPR058548">
    <property type="entry name" value="MlaB-like_STAS"/>
</dbReference>
<name>A0ABT1LUX3_9MYCO</name>
<dbReference type="InterPro" id="IPR002645">
    <property type="entry name" value="STAS_dom"/>
</dbReference>
<proteinExistence type="predicted"/>
<dbReference type="PROSITE" id="PS50801">
    <property type="entry name" value="STAS"/>
    <property type="match status" value="1"/>
</dbReference>
<reference evidence="2 3" key="1">
    <citation type="submission" date="2022-06" db="EMBL/GenBank/DDBJ databases">
        <title>Mycolicibacterium sp. CAU 1645 isolated from seawater.</title>
        <authorList>
            <person name="Kim W."/>
        </authorList>
    </citation>
    <scope>NUCLEOTIDE SEQUENCE [LARGE SCALE GENOMIC DNA]</scope>
    <source>
        <strain evidence="2 3">CAU 1645</strain>
    </source>
</reference>
<keyword evidence="3" id="KW-1185">Reference proteome</keyword>
<dbReference type="Pfam" id="PF13466">
    <property type="entry name" value="STAS_2"/>
    <property type="match status" value="1"/>
</dbReference>
<dbReference type="RefSeq" id="WP_255057674.1">
    <property type="nucleotide sequence ID" value="NZ_JANDBD010000001.1"/>
</dbReference>
<evidence type="ECO:0000313" key="3">
    <source>
        <dbReference type="Proteomes" id="UP001651690"/>
    </source>
</evidence>
<evidence type="ECO:0000259" key="1">
    <source>
        <dbReference type="PROSITE" id="PS50801"/>
    </source>
</evidence>
<feature type="domain" description="STAS" evidence="1">
    <location>
        <begin position="14"/>
        <end position="68"/>
    </location>
</feature>
<comment type="caution">
    <text evidence="2">The sequence shown here is derived from an EMBL/GenBank/DDBJ whole genome shotgun (WGS) entry which is preliminary data.</text>
</comment>
<evidence type="ECO:0000313" key="2">
    <source>
        <dbReference type="EMBL" id="MCP9270703.1"/>
    </source>
</evidence>
<dbReference type="InterPro" id="IPR036513">
    <property type="entry name" value="STAS_dom_sf"/>
</dbReference>